<evidence type="ECO:0000256" key="2">
    <source>
        <dbReference type="SAM" id="Phobius"/>
    </source>
</evidence>
<reference evidence="4" key="1">
    <citation type="journal article" date="2020" name="Stud. Mycol.">
        <title>101 Dothideomycetes genomes: a test case for predicting lifestyles and emergence of pathogens.</title>
        <authorList>
            <person name="Haridas S."/>
            <person name="Albert R."/>
            <person name="Binder M."/>
            <person name="Bloem J."/>
            <person name="Labutti K."/>
            <person name="Salamov A."/>
            <person name="Andreopoulos B."/>
            <person name="Baker S."/>
            <person name="Barry K."/>
            <person name="Bills G."/>
            <person name="Bluhm B."/>
            <person name="Cannon C."/>
            <person name="Castanera R."/>
            <person name="Culley D."/>
            <person name="Daum C."/>
            <person name="Ezra D."/>
            <person name="Gonzalez J."/>
            <person name="Henrissat B."/>
            <person name="Kuo A."/>
            <person name="Liang C."/>
            <person name="Lipzen A."/>
            <person name="Lutzoni F."/>
            <person name="Magnuson J."/>
            <person name="Mondo S."/>
            <person name="Nolan M."/>
            <person name="Ohm R."/>
            <person name="Pangilinan J."/>
            <person name="Park H.-J."/>
            <person name="Ramirez L."/>
            <person name="Alfaro M."/>
            <person name="Sun H."/>
            <person name="Tritt A."/>
            <person name="Yoshinaga Y."/>
            <person name="Zwiers L.-H."/>
            <person name="Turgeon B."/>
            <person name="Goodwin S."/>
            <person name="Spatafora J."/>
            <person name="Crous P."/>
            <person name="Grigoriev I."/>
        </authorList>
    </citation>
    <scope>NUCLEOTIDE SEQUENCE</scope>
    <source>
        <strain evidence="4">CBS 133067</strain>
    </source>
</reference>
<feature type="domain" description="Calcium channel YVC1-like C-terminal transmembrane" evidence="3">
    <location>
        <begin position="250"/>
        <end position="535"/>
    </location>
</feature>
<feature type="non-terminal residue" evidence="4">
    <location>
        <position position="1"/>
    </location>
</feature>
<dbReference type="Pfam" id="PF23317">
    <property type="entry name" value="YVC1_C"/>
    <property type="match status" value="1"/>
</dbReference>
<feature type="transmembrane region" description="Helical" evidence="2">
    <location>
        <begin position="305"/>
        <end position="326"/>
    </location>
</feature>
<dbReference type="InterPro" id="IPR056336">
    <property type="entry name" value="YVC1_C"/>
</dbReference>
<dbReference type="InterPro" id="IPR052971">
    <property type="entry name" value="TRP_calcium_channel"/>
</dbReference>
<feature type="transmembrane region" description="Helical" evidence="2">
    <location>
        <begin position="409"/>
        <end position="425"/>
    </location>
</feature>
<protein>
    <recommendedName>
        <fullName evidence="3">Calcium channel YVC1-like C-terminal transmembrane domain-containing protein</fullName>
    </recommendedName>
</protein>
<keyword evidence="2" id="KW-1133">Transmembrane helix</keyword>
<feature type="transmembrane region" description="Helical" evidence="2">
    <location>
        <begin position="379"/>
        <end position="397"/>
    </location>
</feature>
<feature type="region of interest" description="Disordered" evidence="1">
    <location>
        <begin position="591"/>
        <end position="610"/>
    </location>
</feature>
<dbReference type="PANTHER" id="PTHR35859:SF5">
    <property type="entry name" value="ION TRANSPORT DOMAIN-CONTAINING PROTEIN"/>
    <property type="match status" value="1"/>
</dbReference>
<proteinExistence type="predicted"/>
<keyword evidence="5" id="KW-1185">Reference proteome</keyword>
<evidence type="ECO:0000259" key="3">
    <source>
        <dbReference type="Pfam" id="PF23317"/>
    </source>
</evidence>
<dbReference type="Proteomes" id="UP000799772">
    <property type="component" value="Unassembled WGS sequence"/>
</dbReference>
<accession>A0A9P4M9K0</accession>
<feature type="transmembrane region" description="Helical" evidence="2">
    <location>
        <begin position="268"/>
        <end position="285"/>
    </location>
</feature>
<comment type="caution">
    <text evidence="4">The sequence shown here is derived from an EMBL/GenBank/DDBJ whole genome shotgun (WGS) entry which is preliminary data.</text>
</comment>
<keyword evidence="2" id="KW-0812">Transmembrane</keyword>
<feature type="transmembrane region" description="Helical" evidence="2">
    <location>
        <begin position="241"/>
        <end position="261"/>
    </location>
</feature>
<organism evidence="4 5">
    <name type="scientific">Rhizodiscina lignyota</name>
    <dbReference type="NCBI Taxonomy" id="1504668"/>
    <lineage>
        <taxon>Eukaryota</taxon>
        <taxon>Fungi</taxon>
        <taxon>Dikarya</taxon>
        <taxon>Ascomycota</taxon>
        <taxon>Pezizomycotina</taxon>
        <taxon>Dothideomycetes</taxon>
        <taxon>Pleosporomycetidae</taxon>
        <taxon>Aulographales</taxon>
        <taxon>Rhizodiscinaceae</taxon>
        <taxon>Rhizodiscina</taxon>
    </lineage>
</organism>
<name>A0A9P4M9K0_9PEZI</name>
<gene>
    <name evidence="4" type="ORF">NA57DRAFT_31865</name>
</gene>
<feature type="transmembrane region" description="Helical" evidence="2">
    <location>
        <begin position="431"/>
        <end position="453"/>
    </location>
</feature>
<evidence type="ECO:0000313" key="5">
    <source>
        <dbReference type="Proteomes" id="UP000799772"/>
    </source>
</evidence>
<keyword evidence="2" id="KW-0472">Membrane</keyword>
<evidence type="ECO:0000256" key="1">
    <source>
        <dbReference type="SAM" id="MobiDB-lite"/>
    </source>
</evidence>
<sequence>YFIEAIQVPHSFDDLRTIPHGHALTPLIKSLSEECHNRIIVHALLALRGHFIAIESDDDRGVNETRGFACEIVAWRFVTHLSQNECIDYLLYELPAWTCEPERRRDAEAAVPGATVNPGVVGRDADERTPLVIRPSGELQTPRVSRGSNFFGTSTFGTTRTNASERDEFVSSFENLNALEVAAVSGAKKFLSQRVVQRLIDSIWRGDIIFWETLSIHSIKEAKVYNKNHADLYSRLRVPRYMKAFEVLFFASFLALYYVVLVQKRFHALTPAEILLYVWITSFAYNEFAEYRDAGQAFYAADFWSLWDLTIVACGIAFFITRIVGLVDENDRIIDTSFDILALEALFLVPRICSLLSLNPYFGTLLPCLKEMTKDFVKFLSLVLVLYIGFLTTFTLLARGHFTLREMSWILVKVFFGSSYLGFVISQGRLIWTKLVFVCLTNILLITSLISLLSNSLTKILDHARDEYLFVYSVYVLEASTSNRLTYYFPPLNLIPLFFRPLRLFVSSEQLRSARIVLLRVTHFPYVVSIWMYEAGSEYLRRSTPYARPTWISAMGRPESSASLKRQTLKSSLNSPRPLTAATLVQASLDGNTRMRRRSVPEPNNGHGDAQNIFKSSDDLRSLVLKLSAQVEQLTAVVAEQGKFEQPQFDEDETQ</sequence>
<dbReference type="OrthoDB" id="310870at2759"/>
<dbReference type="PANTHER" id="PTHR35859">
    <property type="entry name" value="NONSELECTIVE CATION CHANNEL PROTEIN"/>
    <property type="match status" value="1"/>
</dbReference>
<dbReference type="EMBL" id="ML978122">
    <property type="protein sequence ID" value="KAF2102898.1"/>
    <property type="molecule type" value="Genomic_DNA"/>
</dbReference>
<evidence type="ECO:0000313" key="4">
    <source>
        <dbReference type="EMBL" id="KAF2102898.1"/>
    </source>
</evidence>
<dbReference type="AlphaFoldDB" id="A0A9P4M9K0"/>